<dbReference type="Pfam" id="PF01124">
    <property type="entry name" value="MAPEG"/>
    <property type="match status" value="1"/>
</dbReference>
<accession>A0A2T5MGM9</accession>
<gene>
    <name evidence="6" type="ORF">CJD38_10550</name>
</gene>
<dbReference type="InterPro" id="IPR001129">
    <property type="entry name" value="Membr-assoc_MAPEG"/>
</dbReference>
<feature type="transmembrane region" description="Helical" evidence="5">
    <location>
        <begin position="53"/>
        <end position="74"/>
    </location>
</feature>
<name>A0A2T5MGM9_9GAMM</name>
<organism evidence="6 7">
    <name type="scientific">Stenotrophobium rhamnosiphilum</name>
    <dbReference type="NCBI Taxonomy" id="2029166"/>
    <lineage>
        <taxon>Bacteria</taxon>
        <taxon>Pseudomonadati</taxon>
        <taxon>Pseudomonadota</taxon>
        <taxon>Gammaproteobacteria</taxon>
        <taxon>Nevskiales</taxon>
        <taxon>Nevskiaceae</taxon>
        <taxon>Stenotrophobium</taxon>
    </lineage>
</organism>
<evidence type="ECO:0000313" key="6">
    <source>
        <dbReference type="EMBL" id="PTU31732.1"/>
    </source>
</evidence>
<dbReference type="PANTHER" id="PTHR35814:SF1">
    <property type="entry name" value="GLUTATHIONE S-TRANSFERASE-RELATED"/>
    <property type="match status" value="1"/>
</dbReference>
<evidence type="ECO:0000256" key="5">
    <source>
        <dbReference type="SAM" id="Phobius"/>
    </source>
</evidence>
<evidence type="ECO:0008006" key="8">
    <source>
        <dbReference type="Google" id="ProtNLM"/>
    </source>
</evidence>
<dbReference type="Proteomes" id="UP000244248">
    <property type="component" value="Unassembled WGS sequence"/>
</dbReference>
<keyword evidence="7" id="KW-1185">Reference proteome</keyword>
<evidence type="ECO:0000256" key="4">
    <source>
        <dbReference type="ARBA" id="ARBA00023136"/>
    </source>
</evidence>
<dbReference type="AlphaFoldDB" id="A0A2T5MGM9"/>
<keyword evidence="4 5" id="KW-0472">Membrane</keyword>
<dbReference type="OrthoDB" id="8537976at2"/>
<dbReference type="InterPro" id="IPR023352">
    <property type="entry name" value="MAPEG-like_dom_sf"/>
</dbReference>
<evidence type="ECO:0000256" key="2">
    <source>
        <dbReference type="ARBA" id="ARBA00022692"/>
    </source>
</evidence>
<dbReference type="EMBL" id="QANS01000003">
    <property type="protein sequence ID" value="PTU31732.1"/>
    <property type="molecule type" value="Genomic_DNA"/>
</dbReference>
<evidence type="ECO:0000256" key="3">
    <source>
        <dbReference type="ARBA" id="ARBA00022989"/>
    </source>
</evidence>
<comment type="subcellular location">
    <subcellularLocation>
        <location evidence="1">Membrane</location>
    </subcellularLocation>
</comment>
<keyword evidence="2 5" id="KW-0812">Transmembrane</keyword>
<keyword evidence="3 5" id="KW-1133">Transmembrane helix</keyword>
<dbReference type="PANTHER" id="PTHR35814">
    <property type="match status" value="1"/>
</dbReference>
<proteinExistence type="predicted"/>
<feature type="transmembrane region" description="Helical" evidence="5">
    <location>
        <begin position="6"/>
        <end position="23"/>
    </location>
</feature>
<dbReference type="Gene3D" id="1.20.120.550">
    <property type="entry name" value="Membrane associated eicosanoid/glutathione metabolism-like domain"/>
    <property type="match status" value="1"/>
</dbReference>
<reference evidence="6 7" key="1">
    <citation type="submission" date="2018-04" db="EMBL/GenBank/DDBJ databases">
        <title>Novel species isolated from glacier.</title>
        <authorList>
            <person name="Liu Q."/>
            <person name="Xin Y.-H."/>
        </authorList>
    </citation>
    <scope>NUCLEOTIDE SEQUENCE [LARGE SCALE GENOMIC DNA]</scope>
    <source>
        <strain evidence="6 7">GT1R17</strain>
    </source>
</reference>
<protein>
    <recommendedName>
        <fullName evidence="8">Glutathione S-transferase</fullName>
    </recommendedName>
</protein>
<dbReference type="GO" id="GO:0016020">
    <property type="term" value="C:membrane"/>
    <property type="evidence" value="ECO:0007669"/>
    <property type="project" value="UniProtKB-SubCell"/>
</dbReference>
<feature type="transmembrane region" description="Helical" evidence="5">
    <location>
        <begin position="103"/>
        <end position="122"/>
    </location>
</feature>
<evidence type="ECO:0000313" key="7">
    <source>
        <dbReference type="Proteomes" id="UP000244248"/>
    </source>
</evidence>
<dbReference type="RefSeq" id="WP_107940284.1">
    <property type="nucleotide sequence ID" value="NZ_QANS01000003.1"/>
</dbReference>
<comment type="caution">
    <text evidence="6">The sequence shown here is derived from an EMBL/GenBank/DDBJ whole genome shotgun (WGS) entry which is preliminary data.</text>
</comment>
<dbReference type="SUPFAM" id="SSF161084">
    <property type="entry name" value="MAPEG domain-like"/>
    <property type="match status" value="1"/>
</dbReference>
<sequence length="141" mass="15339">MIVTPLYAGLLAIWFLVLSIKVVQGRGHGPSLGDGGDAGMLRLMRGHANFSEYVPLILLMLLVLELSHVSIYILHGLGGTLLLARVLHGIAFSFTSHWKFGRFWGTALTFLVLLAAAGLCIYQGVLGHMLWCCTHIPEGVE</sequence>
<evidence type="ECO:0000256" key="1">
    <source>
        <dbReference type="ARBA" id="ARBA00004370"/>
    </source>
</evidence>